<keyword evidence="4" id="KW-0067">ATP-binding</keyword>
<dbReference type="PANTHER" id="PTHR23132:SF23">
    <property type="entry name" value="D-ALANINE--D-ALANINE LIGASE B"/>
    <property type="match status" value="1"/>
</dbReference>
<keyword evidence="3" id="KW-0961">Cell wall biogenesis/degradation</keyword>
<evidence type="ECO:0000256" key="2">
    <source>
        <dbReference type="ARBA" id="ARBA00022598"/>
    </source>
</evidence>
<sequence length="402" mass="43509">MTFPDTPLQIALIAELRSTYHDQGYSEEECAALPHNGEVNQVLTALQELGHHVTLVPGIKALVKHLAAGTNKDWDLVFNIAQGCHGLAREAQVPALLDAYQVPYTFSDAATMALCQNKVATKIILAHHKIPTAPFAVISRAEQNLSLEDLTHMIPHYPLFLKPVTEGSSKGIDGFNKVMEPADLESAVKKLRSLLPDQDILVEPFLSGREFSVSILGTGALGRVIGVTEFFWKKPSDVGTVRNGDCNSLEFASRKSKSSDSDMLVERNDPGLMTESQVKAACQVALDAWKTFGCRDAGRVDIRLSSNKPDAVPNVLELNPISGLLPGHSPLARSAEENGHSYKNLLAAIIQSALARKTHVEAKVFATCSAKGKRGLLVEHYGIKPGHIFGSRSGSFTADIMT</sequence>
<comment type="caution">
    <text evidence="6">The sequence shown here is derived from an EMBL/GenBank/DDBJ whole genome shotgun (WGS) entry which is preliminary data.</text>
</comment>
<dbReference type="InterPro" id="IPR011761">
    <property type="entry name" value="ATP-grasp"/>
</dbReference>
<evidence type="ECO:0000256" key="3">
    <source>
        <dbReference type="ARBA" id="ARBA00023316"/>
    </source>
</evidence>
<accession>A0ABQ0ZZX5</accession>
<organism evidence="6 7">
    <name type="scientific">Aspergillus lentulus</name>
    <dbReference type="NCBI Taxonomy" id="293939"/>
    <lineage>
        <taxon>Eukaryota</taxon>
        <taxon>Fungi</taxon>
        <taxon>Dikarya</taxon>
        <taxon>Ascomycota</taxon>
        <taxon>Pezizomycotina</taxon>
        <taxon>Eurotiomycetes</taxon>
        <taxon>Eurotiomycetidae</taxon>
        <taxon>Eurotiales</taxon>
        <taxon>Aspergillaceae</taxon>
        <taxon>Aspergillus</taxon>
        <taxon>Aspergillus subgen. Fumigati</taxon>
    </lineage>
</organism>
<dbReference type="InterPro" id="IPR016185">
    <property type="entry name" value="PreATP-grasp_dom_sf"/>
</dbReference>
<protein>
    <recommendedName>
        <fullName evidence="5">ATP-grasp domain-containing protein</fullName>
    </recommendedName>
</protein>
<dbReference type="Pfam" id="PF07478">
    <property type="entry name" value="Dala_Dala_lig_C"/>
    <property type="match status" value="1"/>
</dbReference>
<gene>
    <name evidence="6" type="ORF">IFM60648_03114</name>
</gene>
<dbReference type="Gene3D" id="3.30.1490.20">
    <property type="entry name" value="ATP-grasp fold, A domain"/>
    <property type="match status" value="1"/>
</dbReference>
<evidence type="ECO:0000256" key="1">
    <source>
        <dbReference type="ARBA" id="ARBA00010871"/>
    </source>
</evidence>
<name>A0ABQ0ZZX5_ASPLE</name>
<keyword evidence="7" id="KW-1185">Reference proteome</keyword>
<dbReference type="EMBL" id="BLKI01000013">
    <property type="protein sequence ID" value="GFF70215.1"/>
    <property type="molecule type" value="Genomic_DNA"/>
</dbReference>
<dbReference type="Gene3D" id="3.30.470.20">
    <property type="entry name" value="ATP-grasp fold, B domain"/>
    <property type="match status" value="1"/>
</dbReference>
<reference evidence="6 7" key="1">
    <citation type="submission" date="2020-01" db="EMBL/GenBank/DDBJ databases">
        <title>Draft genome sequence of Aspergillus lentulus IFM 60648.</title>
        <authorList>
            <person name="Takahashi H."/>
            <person name="Yaguchi T."/>
        </authorList>
    </citation>
    <scope>NUCLEOTIDE SEQUENCE [LARGE SCALE GENOMIC DNA]</scope>
    <source>
        <strain evidence="6 7">IFM 60648</strain>
    </source>
</reference>
<dbReference type="InterPro" id="IPR011095">
    <property type="entry name" value="Dala_Dala_lig_C"/>
</dbReference>
<keyword evidence="4" id="KW-0547">Nucleotide-binding</keyword>
<keyword evidence="2" id="KW-0436">Ligase</keyword>
<evidence type="ECO:0000313" key="7">
    <source>
        <dbReference type="Proteomes" id="UP000465220"/>
    </source>
</evidence>
<dbReference type="SUPFAM" id="SSF56059">
    <property type="entry name" value="Glutathione synthetase ATP-binding domain-like"/>
    <property type="match status" value="1"/>
</dbReference>
<dbReference type="Proteomes" id="UP000465220">
    <property type="component" value="Unassembled WGS sequence"/>
</dbReference>
<dbReference type="InterPro" id="IPR013815">
    <property type="entry name" value="ATP_grasp_subdomain_1"/>
</dbReference>
<dbReference type="PROSITE" id="PS50975">
    <property type="entry name" value="ATP_GRASP"/>
    <property type="match status" value="1"/>
</dbReference>
<evidence type="ECO:0000313" key="6">
    <source>
        <dbReference type="EMBL" id="GFF70215.1"/>
    </source>
</evidence>
<dbReference type="PANTHER" id="PTHR23132">
    <property type="entry name" value="D-ALANINE--D-ALANINE LIGASE"/>
    <property type="match status" value="1"/>
</dbReference>
<dbReference type="Gene3D" id="3.40.50.20">
    <property type="match status" value="1"/>
</dbReference>
<comment type="similarity">
    <text evidence="1">Belongs to the D-alanine--D-alanine ligase family.</text>
</comment>
<feature type="domain" description="ATP-grasp" evidence="5">
    <location>
        <begin position="122"/>
        <end position="351"/>
    </location>
</feature>
<evidence type="ECO:0000256" key="4">
    <source>
        <dbReference type="PROSITE-ProRule" id="PRU00409"/>
    </source>
</evidence>
<proteinExistence type="inferred from homology"/>
<evidence type="ECO:0000259" key="5">
    <source>
        <dbReference type="PROSITE" id="PS50975"/>
    </source>
</evidence>
<dbReference type="SUPFAM" id="SSF52440">
    <property type="entry name" value="PreATP-grasp domain"/>
    <property type="match status" value="1"/>
</dbReference>